<keyword evidence="5 7" id="KW-1133">Transmembrane helix</keyword>
<evidence type="ECO:0000313" key="9">
    <source>
        <dbReference type="EMBL" id="MBN2910401.1"/>
    </source>
</evidence>
<evidence type="ECO:0000313" key="10">
    <source>
        <dbReference type="Proteomes" id="UP001177120"/>
    </source>
</evidence>
<keyword evidence="4 7" id="KW-0812">Transmembrane</keyword>
<keyword evidence="2 7" id="KW-0813">Transport</keyword>
<evidence type="ECO:0000256" key="7">
    <source>
        <dbReference type="RuleBase" id="RU363032"/>
    </source>
</evidence>
<accession>A0ABS2WLT5</accession>
<organism evidence="9 10">
    <name type="scientific">Polycladomyces zharkentensis</name>
    <dbReference type="NCBI Taxonomy" id="2807616"/>
    <lineage>
        <taxon>Bacteria</taxon>
        <taxon>Bacillati</taxon>
        <taxon>Bacillota</taxon>
        <taxon>Bacilli</taxon>
        <taxon>Bacillales</taxon>
        <taxon>Thermoactinomycetaceae</taxon>
        <taxon>Polycladomyces</taxon>
    </lineage>
</organism>
<dbReference type="EMBL" id="JAFHAP010000011">
    <property type="protein sequence ID" value="MBN2910401.1"/>
    <property type="molecule type" value="Genomic_DNA"/>
</dbReference>
<evidence type="ECO:0000256" key="6">
    <source>
        <dbReference type="ARBA" id="ARBA00023136"/>
    </source>
</evidence>
<evidence type="ECO:0000256" key="4">
    <source>
        <dbReference type="ARBA" id="ARBA00022692"/>
    </source>
</evidence>
<reference evidence="9" key="1">
    <citation type="journal article" date="2024" name="Int. J. Syst. Evol. Microbiol.">
        <title>Polycladomyces zharkentensis sp. nov., a novel thermophilic cellulose- and starch-degrading member of the Bacillota from a geothermal aquifer in Kazakhstan.</title>
        <authorList>
            <person name="Mashzhan A."/>
            <person name="Kistaubayeva A."/>
            <person name="Javier-Lopez R."/>
            <person name="Bissenova U."/>
            <person name="Bissenbay A."/>
            <person name="Birkeland N.K."/>
        </authorList>
    </citation>
    <scope>NUCLEOTIDE SEQUENCE</scope>
    <source>
        <strain evidence="9">ZKZ2T</strain>
    </source>
</reference>
<dbReference type="Pfam" id="PF00528">
    <property type="entry name" value="BPD_transp_1"/>
    <property type="match status" value="1"/>
</dbReference>
<dbReference type="PROSITE" id="PS50928">
    <property type="entry name" value="ABC_TM1"/>
    <property type="match status" value="1"/>
</dbReference>
<feature type="transmembrane region" description="Helical" evidence="7">
    <location>
        <begin position="203"/>
        <end position="225"/>
    </location>
</feature>
<comment type="subcellular location">
    <subcellularLocation>
        <location evidence="1 7">Cell membrane</location>
        <topology evidence="1 7">Multi-pass membrane protein</topology>
    </subcellularLocation>
</comment>
<keyword evidence="6 7" id="KW-0472">Membrane</keyword>
<dbReference type="InterPro" id="IPR000515">
    <property type="entry name" value="MetI-like"/>
</dbReference>
<feature type="transmembrane region" description="Helical" evidence="7">
    <location>
        <begin position="12"/>
        <end position="34"/>
    </location>
</feature>
<feature type="transmembrane region" description="Helical" evidence="7">
    <location>
        <begin position="76"/>
        <end position="97"/>
    </location>
</feature>
<evidence type="ECO:0000256" key="1">
    <source>
        <dbReference type="ARBA" id="ARBA00004651"/>
    </source>
</evidence>
<dbReference type="PANTHER" id="PTHR30193:SF37">
    <property type="entry name" value="INNER MEMBRANE ABC TRANSPORTER PERMEASE PROTEIN YCJO"/>
    <property type="match status" value="1"/>
</dbReference>
<name>A0ABS2WLT5_9BACL</name>
<evidence type="ECO:0000259" key="8">
    <source>
        <dbReference type="PROSITE" id="PS50928"/>
    </source>
</evidence>
<feature type="transmembrane region" description="Helical" evidence="7">
    <location>
        <begin position="263"/>
        <end position="288"/>
    </location>
</feature>
<dbReference type="SUPFAM" id="SSF161098">
    <property type="entry name" value="MetI-like"/>
    <property type="match status" value="1"/>
</dbReference>
<dbReference type="CDD" id="cd06261">
    <property type="entry name" value="TM_PBP2"/>
    <property type="match status" value="1"/>
</dbReference>
<dbReference type="PANTHER" id="PTHR30193">
    <property type="entry name" value="ABC TRANSPORTER PERMEASE PROTEIN"/>
    <property type="match status" value="1"/>
</dbReference>
<feature type="transmembrane region" description="Helical" evidence="7">
    <location>
        <begin position="159"/>
        <end position="182"/>
    </location>
</feature>
<evidence type="ECO:0000256" key="3">
    <source>
        <dbReference type="ARBA" id="ARBA00022475"/>
    </source>
</evidence>
<sequence>MIRRSKKPHPSVWLNLLYVPALVLFVVFILYPFVKGIQVSFTNWDGYSQTFSWIGLDNYRRMLDDPNIGTVIQNTLIYGICSTLFQNIIGLAYALLLDKSIKGRGIVRTIVYLPVIISPLIMGYIWYFFFQLQGGALNDIVQLFGEQPVNFLGDPKWNVWIITFVNTYQYVGIAMVIYMAGLQSISREYYEAAELDGASGWQRFWHITLPLLMPAITVNIVLNLIGGLKLFDVIMALTKGGPGYASQSISTMMYKLYFASQDAGYAVALGNLMFVLISVFSLLALYFLRRREVV</sequence>
<comment type="similarity">
    <text evidence="7">Belongs to the binding-protein-dependent transport system permease family.</text>
</comment>
<protein>
    <submittedName>
        <fullName evidence="9">Sugar ABC transporter permease</fullName>
    </submittedName>
</protein>
<evidence type="ECO:0000256" key="2">
    <source>
        <dbReference type="ARBA" id="ARBA00022448"/>
    </source>
</evidence>
<dbReference type="InterPro" id="IPR051393">
    <property type="entry name" value="ABC_transporter_permease"/>
</dbReference>
<comment type="caution">
    <text evidence="9">The sequence shown here is derived from an EMBL/GenBank/DDBJ whole genome shotgun (WGS) entry which is preliminary data.</text>
</comment>
<feature type="domain" description="ABC transmembrane type-1" evidence="8">
    <location>
        <begin position="72"/>
        <end position="284"/>
    </location>
</feature>
<evidence type="ECO:0000256" key="5">
    <source>
        <dbReference type="ARBA" id="ARBA00022989"/>
    </source>
</evidence>
<gene>
    <name evidence="9" type="ORF">JQC72_12920</name>
</gene>
<keyword evidence="3" id="KW-1003">Cell membrane</keyword>
<keyword evidence="10" id="KW-1185">Reference proteome</keyword>
<dbReference type="RefSeq" id="WP_205496499.1">
    <property type="nucleotide sequence ID" value="NZ_JAFHAP010000011.1"/>
</dbReference>
<dbReference type="InterPro" id="IPR035906">
    <property type="entry name" value="MetI-like_sf"/>
</dbReference>
<dbReference type="SUPFAM" id="SSF160964">
    <property type="entry name" value="MalF N-terminal region-like"/>
    <property type="match status" value="1"/>
</dbReference>
<dbReference type="Gene3D" id="1.10.3720.10">
    <property type="entry name" value="MetI-like"/>
    <property type="match status" value="1"/>
</dbReference>
<dbReference type="Proteomes" id="UP001177120">
    <property type="component" value="Unassembled WGS sequence"/>
</dbReference>
<feature type="transmembrane region" description="Helical" evidence="7">
    <location>
        <begin position="109"/>
        <end position="129"/>
    </location>
</feature>
<proteinExistence type="inferred from homology"/>